<protein>
    <submittedName>
        <fullName evidence="1">Uncharacterized protein</fullName>
    </submittedName>
</protein>
<evidence type="ECO:0000313" key="2">
    <source>
        <dbReference type="Proteomes" id="UP000176527"/>
    </source>
</evidence>
<dbReference type="SUPFAM" id="SSF50494">
    <property type="entry name" value="Trypsin-like serine proteases"/>
    <property type="match status" value="1"/>
</dbReference>
<dbReference type="InterPro" id="IPR009003">
    <property type="entry name" value="Peptidase_S1_PA"/>
</dbReference>
<gene>
    <name evidence="1" type="ORF">A3F00_04170</name>
</gene>
<dbReference type="EMBL" id="MFDE01000003">
    <property type="protein sequence ID" value="OGE39253.1"/>
    <property type="molecule type" value="Genomic_DNA"/>
</dbReference>
<sequence length="158" mass="17954">MSGGPLTDQCGSVVGINTLPLAGLSLFIAADQAKFMISSFTDQEIKKINVDPSISPEEAVKAFYTYLKARRMEDGFKLLSQEYLKKTNFEEWTNRFTDILDVEVILTKRNGDTKDMAFVKFSTKNWVDGEAKIHYYEGTWQTISEDGVYKMLKAILKK</sequence>
<accession>A0A1F5KE81</accession>
<dbReference type="Proteomes" id="UP000176527">
    <property type="component" value="Unassembled WGS sequence"/>
</dbReference>
<dbReference type="AlphaFoldDB" id="A0A1F5KE81"/>
<name>A0A1F5KE81_9BACT</name>
<reference evidence="1 2" key="1">
    <citation type="journal article" date="2016" name="Nat. Commun.">
        <title>Thousands of microbial genomes shed light on interconnected biogeochemical processes in an aquifer system.</title>
        <authorList>
            <person name="Anantharaman K."/>
            <person name="Brown C.T."/>
            <person name="Hug L.A."/>
            <person name="Sharon I."/>
            <person name="Castelle C.J."/>
            <person name="Probst A.J."/>
            <person name="Thomas B.C."/>
            <person name="Singh A."/>
            <person name="Wilkins M.J."/>
            <person name="Karaoz U."/>
            <person name="Brodie E.L."/>
            <person name="Williams K.H."/>
            <person name="Hubbard S.S."/>
            <person name="Banfield J.F."/>
        </authorList>
    </citation>
    <scope>NUCLEOTIDE SEQUENCE [LARGE SCALE GENOMIC DNA]</scope>
</reference>
<organism evidence="1 2">
    <name type="scientific">Candidatus Daviesbacteria bacterium RIFCSPHIGHO2_12_FULL_37_11</name>
    <dbReference type="NCBI Taxonomy" id="1797777"/>
    <lineage>
        <taxon>Bacteria</taxon>
        <taxon>Candidatus Daviesiibacteriota</taxon>
    </lineage>
</organism>
<comment type="caution">
    <text evidence="1">The sequence shown here is derived from an EMBL/GenBank/DDBJ whole genome shotgun (WGS) entry which is preliminary data.</text>
</comment>
<evidence type="ECO:0000313" key="1">
    <source>
        <dbReference type="EMBL" id="OGE39253.1"/>
    </source>
</evidence>
<dbReference type="Gene3D" id="2.40.10.120">
    <property type="match status" value="1"/>
</dbReference>
<proteinExistence type="predicted"/>